<evidence type="ECO:0000256" key="1">
    <source>
        <dbReference type="ARBA" id="ARBA00004335"/>
    </source>
</evidence>
<dbReference type="InterPro" id="IPR000571">
    <property type="entry name" value="Znf_CCCH"/>
</dbReference>
<keyword evidence="2" id="KW-0539">Nucleus</keyword>
<dbReference type="OMA" id="CHNEHFD"/>
<sequence length="413" mass="42335">MVVCTYFLSNTCRFGSRCNNEHIDICALVKNEVEVTLKGNQWPLSCFGPFKDRNSIPNFIEDQSFEEIRMMYLEAKMQNNIPAHQMQLAQMINDAKGKLQRLATMSRDILGTLVELYNQQESSTKPTAGGNPFASIGTFGGAPGGTATASIFGTASSGGTFGSGPATGGSIFGGAFSGQATQSTGSIFGSASTAASANPFAAATQQQPVAGGSIFGMAQTPQQPSNSVFGAPPVLGSGIGLFSNVQQPAAATGNIFAAVGQPAAPTGGNIFTQTPSQQPASIFGQQQQQQQQGDMFASVGFSSAQPLSGGSLFNAVPFGSVPAPSPFGQSAIPTNSAAQSVFTPAPTAAPTPFGSSMAGGSVFGGAAPAPGRQSATMYSKLEEIPADSLAAFNADQFQLGRIPTMPPPKELCH</sequence>
<dbReference type="EMBL" id="ADMH02002089">
    <property type="protein sequence ID" value="ETN59394.1"/>
    <property type="molecule type" value="Genomic_DNA"/>
</dbReference>
<organism evidence="8">
    <name type="scientific">Anopheles darlingi</name>
    <name type="common">Mosquito</name>
    <dbReference type="NCBI Taxonomy" id="43151"/>
    <lineage>
        <taxon>Eukaryota</taxon>
        <taxon>Metazoa</taxon>
        <taxon>Ecdysozoa</taxon>
        <taxon>Arthropoda</taxon>
        <taxon>Hexapoda</taxon>
        <taxon>Insecta</taxon>
        <taxon>Pterygota</taxon>
        <taxon>Neoptera</taxon>
        <taxon>Endopterygota</taxon>
        <taxon>Diptera</taxon>
        <taxon>Nematocera</taxon>
        <taxon>Culicoidea</taxon>
        <taxon>Culicidae</taxon>
        <taxon>Anophelinae</taxon>
        <taxon>Anopheles</taxon>
    </lineage>
</organism>
<dbReference type="VEuPathDB" id="VectorBase:ADAR2_008353"/>
<dbReference type="AlphaFoldDB" id="W5J9E8"/>
<feature type="zinc finger region" description="C3H1-type" evidence="6">
    <location>
        <begin position="1"/>
        <end position="25"/>
    </location>
</feature>
<reference evidence="8" key="2">
    <citation type="submission" date="2010-05" db="EMBL/GenBank/DDBJ databases">
        <authorList>
            <person name="Almeida L.G."/>
            <person name="Nicolas M.F."/>
            <person name="Souza R.C."/>
            <person name="Vasconcelos A.T.R."/>
        </authorList>
    </citation>
    <scope>NUCLEOTIDE SEQUENCE</scope>
</reference>
<dbReference type="HOGENOM" id="CLU_048441_0_0_1"/>
<keyword evidence="6" id="KW-0863">Zinc-finger</keyword>
<dbReference type="InterPro" id="IPR025574">
    <property type="entry name" value="Nucleoporin_FG_rpt"/>
</dbReference>
<evidence type="ECO:0000256" key="2">
    <source>
        <dbReference type="ARBA" id="ARBA00023242"/>
    </source>
</evidence>
<dbReference type="Proteomes" id="UP000000673">
    <property type="component" value="Unassembled WGS sequence"/>
</dbReference>
<evidence type="ECO:0000313" key="10">
    <source>
        <dbReference type="Proteomes" id="UP000000673"/>
    </source>
</evidence>
<keyword evidence="10" id="KW-1185">Reference proteome</keyword>
<protein>
    <recommendedName>
        <fullName evidence="4">Nucleoporin NUP42</fullName>
    </recommendedName>
    <alternativeName>
        <fullName evidence="5">Nucleoporin-like protein 2</fullName>
    </alternativeName>
</protein>
<comment type="subcellular location">
    <subcellularLocation>
        <location evidence="1">Nucleus membrane</location>
        <topology evidence="1">Peripheral membrane protein</topology>
        <orientation evidence="1">Cytoplasmic side</orientation>
    </subcellularLocation>
</comment>
<dbReference type="PROSITE" id="PS50103">
    <property type="entry name" value="ZF_C3H1"/>
    <property type="match status" value="1"/>
</dbReference>
<reference evidence="9" key="4">
    <citation type="submission" date="2015-06" db="UniProtKB">
        <authorList>
            <consortium name="EnsemblMetazoa"/>
        </authorList>
    </citation>
    <scope>IDENTIFICATION</scope>
</reference>
<keyword evidence="6" id="KW-0862">Zinc</keyword>
<accession>W5J9E8</accession>
<reference evidence="8" key="3">
    <citation type="journal article" date="2013" name="Nucleic Acids Res.">
        <title>The genome of Anopheles darlingi, the main neotropical malaria vector.</title>
        <authorList>
            <person name="Marinotti O."/>
            <person name="Cerqueira G.C."/>
            <person name="de Almeida L.G."/>
            <person name="Ferro M.I."/>
            <person name="Loreto E.L."/>
            <person name="Zaha A."/>
            <person name="Teixeira S.M."/>
            <person name="Wespiser A.R."/>
            <person name="Almeida E Silva A."/>
            <person name="Schlindwein A.D."/>
            <person name="Pacheco A.C."/>
            <person name="Silva A.L."/>
            <person name="Graveley B.R."/>
            <person name="Walenz B.P."/>
            <person name="Lima Bde A."/>
            <person name="Ribeiro C.A."/>
            <person name="Nunes-Silva C.G."/>
            <person name="de Carvalho C.R."/>
            <person name="Soares C.M."/>
            <person name="de Menezes C.B."/>
            <person name="Matiolli C."/>
            <person name="Caffrey D."/>
            <person name="Araujo D.A."/>
            <person name="de Oliveira D.M."/>
            <person name="Golenbock D."/>
            <person name="Grisard E.C."/>
            <person name="Fantinatti-Garboggini F."/>
            <person name="de Carvalho F.M."/>
            <person name="Barcellos F.G."/>
            <person name="Prosdocimi F."/>
            <person name="May G."/>
            <person name="Azevedo Junior G.M."/>
            <person name="Guimaraes G.M."/>
            <person name="Goldman G.H."/>
            <person name="Padilha I.Q."/>
            <person name="Batista Jda S."/>
            <person name="Ferro J.A."/>
            <person name="Ribeiro J.M."/>
            <person name="Fietto J.L."/>
            <person name="Dabbas K.M."/>
            <person name="Cerdeira L."/>
            <person name="Agnez-Lima L.F."/>
            <person name="Brocchi M."/>
            <person name="de Carvalho M.O."/>
            <person name="Teixeira Mde M."/>
            <person name="Diniz Maia Mde M."/>
            <person name="Goldman M.H."/>
            <person name="Cruz Schneider M.P."/>
            <person name="Felipe M.S."/>
            <person name="Hungria M."/>
            <person name="Nicolas M.F."/>
            <person name="Pereira M."/>
            <person name="Montes M.A."/>
            <person name="Cantao M.E."/>
            <person name="Vincentz M."/>
            <person name="Rafael M.S."/>
            <person name="Silverman N."/>
            <person name="Stoco P.H."/>
            <person name="Souza R.C."/>
            <person name="Vicentini R."/>
            <person name="Gazzinelli R.T."/>
            <person name="Neves Rde O."/>
            <person name="Silva R."/>
            <person name="Astolfi-Filho S."/>
            <person name="Maciel T.E."/>
            <person name="Urmenyi T.P."/>
            <person name="Tadei W.P."/>
            <person name="Camargo E.P."/>
            <person name="de Vasconcelos A.T."/>
        </authorList>
    </citation>
    <scope>NUCLEOTIDE SEQUENCE</scope>
</reference>
<dbReference type="GO" id="GO:0031965">
    <property type="term" value="C:nuclear membrane"/>
    <property type="evidence" value="ECO:0007669"/>
    <property type="project" value="UniProtKB-SubCell"/>
</dbReference>
<feature type="domain" description="C3H1-type" evidence="7">
    <location>
        <begin position="1"/>
        <end position="25"/>
    </location>
</feature>
<evidence type="ECO:0000256" key="6">
    <source>
        <dbReference type="PROSITE-ProRule" id="PRU00723"/>
    </source>
</evidence>
<evidence type="ECO:0000259" key="7">
    <source>
        <dbReference type="PROSITE" id="PS50103"/>
    </source>
</evidence>
<dbReference type="PANTHER" id="PTHR46527:SF1">
    <property type="entry name" value="NUCLEOPORIN NUP42"/>
    <property type="match status" value="1"/>
</dbReference>
<dbReference type="InterPro" id="IPR051767">
    <property type="entry name" value="Nucleoporin_NUP42"/>
</dbReference>
<keyword evidence="6" id="KW-0479">Metal-binding</keyword>
<dbReference type="STRING" id="43151.W5J9E8"/>
<evidence type="ECO:0000256" key="3">
    <source>
        <dbReference type="ARBA" id="ARBA00037262"/>
    </source>
</evidence>
<evidence type="ECO:0000256" key="5">
    <source>
        <dbReference type="ARBA" id="ARBA00042384"/>
    </source>
</evidence>
<dbReference type="PANTHER" id="PTHR46527">
    <property type="entry name" value="NUCLEOPORIN-LIKE PROTEIN 2"/>
    <property type="match status" value="1"/>
</dbReference>
<dbReference type="FunCoup" id="W5J9E8">
    <property type="interactions" value="67"/>
</dbReference>
<dbReference type="EnsemblMetazoa" id="ADAC009011-RA">
    <property type="protein sequence ID" value="ADAC009011-PA"/>
    <property type="gene ID" value="ADAC009011"/>
</dbReference>
<evidence type="ECO:0000256" key="4">
    <source>
        <dbReference type="ARBA" id="ARBA00039886"/>
    </source>
</evidence>
<dbReference type="eggNOG" id="ENOG502R2TD">
    <property type="taxonomic scope" value="Eukaryota"/>
</dbReference>
<evidence type="ECO:0000313" key="9">
    <source>
        <dbReference type="EnsemblMetazoa" id="ADAC009011-PA"/>
    </source>
</evidence>
<dbReference type="Pfam" id="PF13634">
    <property type="entry name" value="Nucleoporin_FG"/>
    <property type="match status" value="3"/>
</dbReference>
<reference evidence="8 10" key="1">
    <citation type="journal article" date="2010" name="BMC Genomics">
        <title>Combination of measures distinguishes pre-miRNAs from other stem-loops in the genome of the newly sequenced Anopheles darlingi.</title>
        <authorList>
            <person name="Mendes N.D."/>
            <person name="Freitas A.T."/>
            <person name="Vasconcelos A.T."/>
            <person name="Sagot M.F."/>
        </authorList>
    </citation>
    <scope>NUCLEOTIDE SEQUENCE</scope>
</reference>
<comment type="function">
    <text evidence="3">Required for the export of mRNAs containing poly(A) tails from the nucleus into the cytoplasm.</text>
</comment>
<name>W5J9E8_ANODA</name>
<evidence type="ECO:0000313" key="8">
    <source>
        <dbReference type="EMBL" id="ETN59394.1"/>
    </source>
</evidence>
<dbReference type="GO" id="GO:0008270">
    <property type="term" value="F:zinc ion binding"/>
    <property type="evidence" value="ECO:0007669"/>
    <property type="project" value="UniProtKB-KW"/>
</dbReference>
<dbReference type="GO" id="GO:0005643">
    <property type="term" value="C:nuclear pore"/>
    <property type="evidence" value="ECO:0007669"/>
    <property type="project" value="UniProtKB-ARBA"/>
</dbReference>
<gene>
    <name evidence="8" type="ORF">AND_009011</name>
</gene>
<proteinExistence type="predicted"/>
<dbReference type="VEuPathDB" id="VectorBase:ADAC009011"/>